<dbReference type="Proteomes" id="UP000813423">
    <property type="component" value="Unassembled WGS sequence"/>
</dbReference>
<protein>
    <submittedName>
        <fullName evidence="2">Uncharacterized protein</fullName>
    </submittedName>
</protein>
<keyword evidence="1" id="KW-0472">Membrane</keyword>
<sequence length="442" mass="50297">MSILSDAIVVVAVVSPMFISAVKSILEYLACANIYISKAFRWMSAFKLDGILKKLDLWRELHTSNVKPFSASTPVPEFDNACLGTDNLHHKNHTFFDLDLGDLGSLWLGRISQNLVPTSGHLNNGPTFGSLHSEVLLLNWQVLLFIMIFLLIIPAVTSICTWYSRRHCFQVANIEILDFINEVRSWREFLFKRMSAAVSILNGKIDSMIKQIVMEHERVSAELPTFLDAEVRELRDALDTQFQNEDDHHILGVKNSADNLERARRRFPDPGGIEAECKGLQSVFQRWRQRMGNFLEHASSEAERSDNIQIPVKRIMELPEKAPTAQATQTKYEAMQDKVDKNEPASLTVSEKQCSEAEEPISTMGLWATASGYPAPTPAEIEEGRRIRRERVAKRLTENNGQRYVRSESGPRKHRCLFRNRLHGLHKQDHAAARQSLNLTLH</sequence>
<name>A0A8H4MT90_ASPFM</name>
<feature type="transmembrane region" description="Helical" evidence="1">
    <location>
        <begin position="140"/>
        <end position="163"/>
    </location>
</feature>
<reference evidence="2" key="1">
    <citation type="submission" date="2021-08" db="EMBL/GenBank/DDBJ databases">
        <title>Global Aspergillus fumigatus from environmental and clinical sources.</title>
        <authorList>
            <person name="Barber A."/>
            <person name="Sae-Ong T."/>
        </authorList>
    </citation>
    <scope>NUCLEOTIDE SEQUENCE</scope>
    <source>
        <strain evidence="2">NRZ-2016-071</strain>
    </source>
</reference>
<comment type="caution">
    <text evidence="2">The sequence shown here is derived from an EMBL/GenBank/DDBJ whole genome shotgun (WGS) entry which is preliminary data.</text>
</comment>
<accession>A0A8H4MT90</accession>
<evidence type="ECO:0000256" key="1">
    <source>
        <dbReference type="SAM" id="Phobius"/>
    </source>
</evidence>
<organism evidence="2 3">
    <name type="scientific">Aspergillus fumigatus</name>
    <name type="common">Neosartorya fumigata</name>
    <dbReference type="NCBI Taxonomy" id="746128"/>
    <lineage>
        <taxon>Eukaryota</taxon>
        <taxon>Fungi</taxon>
        <taxon>Dikarya</taxon>
        <taxon>Ascomycota</taxon>
        <taxon>Pezizomycotina</taxon>
        <taxon>Eurotiomycetes</taxon>
        <taxon>Eurotiomycetidae</taxon>
        <taxon>Eurotiales</taxon>
        <taxon>Aspergillaceae</taxon>
        <taxon>Aspergillus</taxon>
        <taxon>Aspergillus subgen. Fumigati</taxon>
    </lineage>
</organism>
<evidence type="ECO:0000313" key="2">
    <source>
        <dbReference type="EMBL" id="KAH1911581.1"/>
    </source>
</evidence>
<feature type="transmembrane region" description="Helical" evidence="1">
    <location>
        <begin position="7"/>
        <end position="36"/>
    </location>
</feature>
<proteinExistence type="predicted"/>
<evidence type="ECO:0000313" key="3">
    <source>
        <dbReference type="Proteomes" id="UP000813423"/>
    </source>
</evidence>
<gene>
    <name evidence="2" type="ORF">KXV57_003288</name>
</gene>
<dbReference type="AlphaFoldDB" id="A0A8H4MT90"/>
<keyword evidence="1" id="KW-0812">Transmembrane</keyword>
<dbReference type="EMBL" id="JAIBSC010000002">
    <property type="protein sequence ID" value="KAH1911581.1"/>
    <property type="molecule type" value="Genomic_DNA"/>
</dbReference>
<keyword evidence="1" id="KW-1133">Transmembrane helix</keyword>